<dbReference type="PROSITE" id="PS50011">
    <property type="entry name" value="PROTEIN_KINASE_DOM"/>
    <property type="match status" value="1"/>
</dbReference>
<evidence type="ECO:0000256" key="6">
    <source>
        <dbReference type="PROSITE-ProRule" id="PRU10141"/>
    </source>
</evidence>
<accession>A0AAN8ZN58</accession>
<dbReference type="SMART" id="SM00220">
    <property type="entry name" value="S_TKc"/>
    <property type="match status" value="1"/>
</dbReference>
<dbReference type="InterPro" id="IPR052059">
    <property type="entry name" value="CR_Ser/Thr_kinase"/>
</dbReference>
<dbReference type="InterPro" id="IPR001245">
    <property type="entry name" value="Ser-Thr/Tyr_kinase_cat_dom"/>
</dbReference>
<gene>
    <name evidence="10" type="ORF">RJ641_029581</name>
</gene>
<dbReference type="FunFam" id="1.10.510.10:FF:001077">
    <property type="entry name" value="Phytosulfokine receptor 2"/>
    <property type="match status" value="1"/>
</dbReference>
<protein>
    <submittedName>
        <fullName evidence="10">Serine-threonine/tyrosine-protein kinase, catalytic domain</fullName>
    </submittedName>
</protein>
<dbReference type="InterPro" id="IPR011009">
    <property type="entry name" value="Kinase-like_dom_sf"/>
</dbReference>
<keyword evidence="1 7" id="KW-0723">Serine/threonine-protein kinase</keyword>
<dbReference type="GO" id="GO:0005524">
    <property type="term" value="F:ATP binding"/>
    <property type="evidence" value="ECO:0007669"/>
    <property type="project" value="UniProtKB-UniRule"/>
</dbReference>
<dbReference type="InterPro" id="IPR017441">
    <property type="entry name" value="Protein_kinase_ATP_BS"/>
</dbReference>
<dbReference type="Gene3D" id="3.30.200.20">
    <property type="entry name" value="Phosphorylase Kinase, domain 1"/>
    <property type="match status" value="1"/>
</dbReference>
<evidence type="ECO:0000256" key="4">
    <source>
        <dbReference type="ARBA" id="ARBA00022777"/>
    </source>
</evidence>
<dbReference type="CDD" id="cd14066">
    <property type="entry name" value="STKc_IRAK"/>
    <property type="match status" value="1"/>
</dbReference>
<feature type="transmembrane region" description="Helical" evidence="8">
    <location>
        <begin position="6"/>
        <end position="29"/>
    </location>
</feature>
<keyword evidence="2" id="KW-0808">Transferase</keyword>
<keyword evidence="11" id="KW-1185">Reference proteome</keyword>
<evidence type="ECO:0000259" key="9">
    <source>
        <dbReference type="PROSITE" id="PS50011"/>
    </source>
</evidence>
<evidence type="ECO:0000256" key="5">
    <source>
        <dbReference type="ARBA" id="ARBA00022840"/>
    </source>
</evidence>
<comment type="caution">
    <text evidence="10">The sequence shown here is derived from an EMBL/GenBank/DDBJ whole genome shotgun (WGS) entry which is preliminary data.</text>
</comment>
<evidence type="ECO:0000256" key="1">
    <source>
        <dbReference type="ARBA" id="ARBA00022527"/>
    </source>
</evidence>
<keyword evidence="8" id="KW-0472">Membrane</keyword>
<keyword evidence="3 6" id="KW-0547">Nucleotide-binding</keyword>
<keyword evidence="8" id="KW-0812">Transmembrane</keyword>
<keyword evidence="5 6" id="KW-0067">ATP-binding</keyword>
<reference evidence="10 11" key="1">
    <citation type="submission" date="2023-12" db="EMBL/GenBank/DDBJ databases">
        <title>A high-quality genome assembly for Dillenia turbinata (Dilleniales).</title>
        <authorList>
            <person name="Chanderbali A."/>
        </authorList>
    </citation>
    <scope>NUCLEOTIDE SEQUENCE [LARGE SCALE GENOMIC DNA]</scope>
    <source>
        <strain evidence="10">LSX21</strain>
        <tissue evidence="10">Leaf</tissue>
    </source>
</reference>
<dbReference type="PROSITE" id="PS00107">
    <property type="entry name" value="PROTEIN_KINASE_ATP"/>
    <property type="match status" value="1"/>
</dbReference>
<evidence type="ECO:0000313" key="10">
    <source>
        <dbReference type="EMBL" id="KAK6940050.1"/>
    </source>
</evidence>
<dbReference type="Pfam" id="PF07714">
    <property type="entry name" value="PK_Tyr_Ser-Thr"/>
    <property type="match status" value="1"/>
</dbReference>
<dbReference type="FunFam" id="3.30.200.20:FF:000745">
    <property type="entry name" value="Phytosulfokine receptor 2"/>
    <property type="match status" value="1"/>
</dbReference>
<evidence type="ECO:0000256" key="8">
    <source>
        <dbReference type="SAM" id="Phobius"/>
    </source>
</evidence>
<dbReference type="EMBL" id="JBAMMX010000005">
    <property type="protein sequence ID" value="KAK6940050.1"/>
    <property type="molecule type" value="Genomic_DNA"/>
</dbReference>
<dbReference type="PANTHER" id="PTHR47973">
    <property type="entry name" value="CYSTEINE-RICH RECEPTOR-LIKE PROTEIN KINASE 3"/>
    <property type="match status" value="1"/>
</dbReference>
<keyword evidence="4 10" id="KW-0418">Kinase</keyword>
<sequence length="375" mass="41505">MDQVIQAILASTVGFFIVSLIFAVVCVVCKGIKKRKRQVRVTRSISNVEAPSNTFDESASFDPNLNRISMAELIHATSNFSASGIIGDGSFGMVYKAKLANGVTVAVKKLDKDAFQGLREFRAEMETLGKLRHSNIVNLLGYCVSGSDRVLIYEFIQRGSLDQWLYDIASEDDVALSVSSPSTASSTYRVPLSWETRKKIIIGVANGLRYLHGLDTPVVHRDIKTSNVLLDSKFEAHIADFGLARQIEALHTHVSTQVAGTIGYMPPEYREGLTTATVKVDVYSFGVLMIEVATGTRPNWPVKMNGEDVGLVERARRMVGQSRVMELLDASLSKDGVKKDEVKEYFRIAFLCSSEEPKKRPNMVEVVDMLNRISL</sequence>
<dbReference type="GO" id="GO:0004674">
    <property type="term" value="F:protein serine/threonine kinase activity"/>
    <property type="evidence" value="ECO:0007669"/>
    <property type="project" value="UniProtKB-KW"/>
</dbReference>
<feature type="domain" description="Protein kinase" evidence="9">
    <location>
        <begin position="80"/>
        <end position="351"/>
    </location>
</feature>
<evidence type="ECO:0000256" key="3">
    <source>
        <dbReference type="ARBA" id="ARBA00022741"/>
    </source>
</evidence>
<dbReference type="SUPFAM" id="SSF56112">
    <property type="entry name" value="Protein kinase-like (PK-like)"/>
    <property type="match status" value="1"/>
</dbReference>
<dbReference type="AlphaFoldDB" id="A0AAN8ZN58"/>
<evidence type="ECO:0000256" key="7">
    <source>
        <dbReference type="RuleBase" id="RU000304"/>
    </source>
</evidence>
<comment type="similarity">
    <text evidence="7">Belongs to the protein kinase superfamily.</text>
</comment>
<proteinExistence type="inferred from homology"/>
<dbReference type="Proteomes" id="UP001370490">
    <property type="component" value="Unassembled WGS sequence"/>
</dbReference>
<evidence type="ECO:0000313" key="11">
    <source>
        <dbReference type="Proteomes" id="UP001370490"/>
    </source>
</evidence>
<feature type="binding site" evidence="6">
    <location>
        <position position="109"/>
    </location>
    <ligand>
        <name>ATP</name>
        <dbReference type="ChEBI" id="CHEBI:30616"/>
    </ligand>
</feature>
<dbReference type="InterPro" id="IPR000719">
    <property type="entry name" value="Prot_kinase_dom"/>
</dbReference>
<keyword evidence="8" id="KW-1133">Transmembrane helix</keyword>
<evidence type="ECO:0000256" key="2">
    <source>
        <dbReference type="ARBA" id="ARBA00022679"/>
    </source>
</evidence>
<name>A0AAN8ZN58_9MAGN</name>
<dbReference type="Gene3D" id="1.10.510.10">
    <property type="entry name" value="Transferase(Phosphotransferase) domain 1"/>
    <property type="match status" value="1"/>
</dbReference>
<dbReference type="InterPro" id="IPR008271">
    <property type="entry name" value="Ser/Thr_kinase_AS"/>
</dbReference>
<dbReference type="PIRSF" id="PIRSF000654">
    <property type="entry name" value="Integrin-linked_kinase"/>
    <property type="match status" value="1"/>
</dbReference>
<organism evidence="10 11">
    <name type="scientific">Dillenia turbinata</name>
    <dbReference type="NCBI Taxonomy" id="194707"/>
    <lineage>
        <taxon>Eukaryota</taxon>
        <taxon>Viridiplantae</taxon>
        <taxon>Streptophyta</taxon>
        <taxon>Embryophyta</taxon>
        <taxon>Tracheophyta</taxon>
        <taxon>Spermatophyta</taxon>
        <taxon>Magnoliopsida</taxon>
        <taxon>eudicotyledons</taxon>
        <taxon>Gunneridae</taxon>
        <taxon>Pentapetalae</taxon>
        <taxon>Dilleniales</taxon>
        <taxon>Dilleniaceae</taxon>
        <taxon>Dillenia</taxon>
    </lineage>
</organism>
<dbReference type="PROSITE" id="PS00108">
    <property type="entry name" value="PROTEIN_KINASE_ST"/>
    <property type="match status" value="1"/>
</dbReference>